<accession>A0AAV4DT37</accession>
<evidence type="ECO:0000313" key="1">
    <source>
        <dbReference type="EMBL" id="GFO46996.1"/>
    </source>
</evidence>
<reference evidence="1 2" key="1">
    <citation type="journal article" date="2021" name="Elife">
        <title>Chloroplast acquisition without the gene transfer in kleptoplastic sea slugs, Plakobranchus ocellatus.</title>
        <authorList>
            <person name="Maeda T."/>
            <person name="Takahashi S."/>
            <person name="Yoshida T."/>
            <person name="Shimamura S."/>
            <person name="Takaki Y."/>
            <person name="Nagai Y."/>
            <person name="Toyoda A."/>
            <person name="Suzuki Y."/>
            <person name="Arimoto A."/>
            <person name="Ishii H."/>
            <person name="Satoh N."/>
            <person name="Nishiyama T."/>
            <person name="Hasebe M."/>
            <person name="Maruyama T."/>
            <person name="Minagawa J."/>
            <person name="Obokata J."/>
            <person name="Shigenobu S."/>
        </authorList>
    </citation>
    <scope>NUCLEOTIDE SEQUENCE [LARGE SCALE GENOMIC DNA]</scope>
</reference>
<evidence type="ECO:0000313" key="2">
    <source>
        <dbReference type="Proteomes" id="UP000735302"/>
    </source>
</evidence>
<name>A0AAV4DT37_9GAST</name>
<comment type="caution">
    <text evidence="1">The sequence shown here is derived from an EMBL/GenBank/DDBJ whole genome shotgun (WGS) entry which is preliminary data.</text>
</comment>
<dbReference type="AlphaFoldDB" id="A0AAV4DT37"/>
<dbReference type="EMBL" id="BLXT01008249">
    <property type="protein sequence ID" value="GFO46996.1"/>
    <property type="molecule type" value="Genomic_DNA"/>
</dbReference>
<proteinExistence type="predicted"/>
<sequence>MNTSTGSLRIHTSKDLRKFSRQWRNGKPRPPIIVIGFVSRAFSQQGDLRLSGCQAAAPTVELEPMTERSLKANLLFTTTPTTPQTANV</sequence>
<dbReference type="Proteomes" id="UP000735302">
    <property type="component" value="Unassembled WGS sequence"/>
</dbReference>
<keyword evidence="2" id="KW-1185">Reference proteome</keyword>
<protein>
    <submittedName>
        <fullName evidence="1">Uncharacterized protein</fullName>
    </submittedName>
</protein>
<gene>
    <name evidence="1" type="ORF">PoB_007350100</name>
</gene>
<organism evidence="1 2">
    <name type="scientific">Plakobranchus ocellatus</name>
    <dbReference type="NCBI Taxonomy" id="259542"/>
    <lineage>
        <taxon>Eukaryota</taxon>
        <taxon>Metazoa</taxon>
        <taxon>Spiralia</taxon>
        <taxon>Lophotrochozoa</taxon>
        <taxon>Mollusca</taxon>
        <taxon>Gastropoda</taxon>
        <taxon>Heterobranchia</taxon>
        <taxon>Euthyneura</taxon>
        <taxon>Panpulmonata</taxon>
        <taxon>Sacoglossa</taxon>
        <taxon>Placobranchoidea</taxon>
        <taxon>Plakobranchidae</taxon>
        <taxon>Plakobranchus</taxon>
    </lineage>
</organism>